<protein>
    <recommendedName>
        <fullName evidence="8">Transcription factor domain-containing protein</fullName>
    </recommendedName>
</protein>
<dbReference type="OrthoDB" id="3163292at2759"/>
<dbReference type="PANTHER" id="PTHR31845:SF21">
    <property type="entry name" value="REGULATORY PROTEIN LEU3"/>
    <property type="match status" value="1"/>
</dbReference>
<evidence type="ECO:0000256" key="4">
    <source>
        <dbReference type="ARBA" id="ARBA00023163"/>
    </source>
</evidence>
<gene>
    <name evidence="6" type="ORF">OIDMADRAFT_55243</name>
</gene>
<evidence type="ECO:0000313" key="7">
    <source>
        <dbReference type="Proteomes" id="UP000054321"/>
    </source>
</evidence>
<evidence type="ECO:0000256" key="2">
    <source>
        <dbReference type="ARBA" id="ARBA00023015"/>
    </source>
</evidence>
<dbReference type="STRING" id="913774.A0A0C3HEF1"/>
<proteinExistence type="predicted"/>
<sequence length="520" mass="59048">MQELEEEASALRRELRDAATPPITVTRAQGTQDDEMTEARSIDGLELSSAIIDHCFELFFRDYHPLLPVLDPTTTPNLLYGKSLVLFWVVVSIGARKNSAHPNLITALSSRVSPLVLASLNTRTKPLEAIKSMLLLMEWPFPLSSYQYEPSFVLSGALIHMAMQNGLHTPYLSKETPKLEAQSSFVESTAVERAQLWTYVVIAYQRSCSGCGYPPVFSVGAYTEQEQFKSMLLQLPTDLQLQLQLTNTMTRVQKTFTQFGSEKLTIQQEQGLDSVLSVINHNTFQNQTNKRMDWEKFHVAICRLEVLAMHFFKPWESIDVQTCQSIFDTTLHVFTFISKQETNHKLSSFCPRFVISALKMGLALMIRLLKGPFAVYIDEKTGSLMFHTMITFMKSVSLEDGDKVHREVTIVERMWDVDDMFKDAKGNWNIALRIKHRLSASVVHDIAICWRERHLNIDRPGGLRQDAAAMPAIHSAQIVPSNERNNFMDSTGANACTEPLSGFLREFDLDLDNFFDSQFV</sequence>
<comment type="subcellular location">
    <subcellularLocation>
        <location evidence="1">Nucleus</location>
    </subcellularLocation>
</comment>
<dbReference type="Proteomes" id="UP000054321">
    <property type="component" value="Unassembled WGS sequence"/>
</dbReference>
<keyword evidence="4" id="KW-0804">Transcription</keyword>
<dbReference type="EMBL" id="KN832877">
    <property type="protein sequence ID" value="KIN00667.1"/>
    <property type="molecule type" value="Genomic_DNA"/>
</dbReference>
<evidence type="ECO:0000313" key="6">
    <source>
        <dbReference type="EMBL" id="KIN00667.1"/>
    </source>
</evidence>
<dbReference type="PANTHER" id="PTHR31845">
    <property type="entry name" value="FINGER DOMAIN PROTEIN, PUTATIVE-RELATED"/>
    <property type="match status" value="1"/>
</dbReference>
<reference evidence="6 7" key="1">
    <citation type="submission" date="2014-04" db="EMBL/GenBank/DDBJ databases">
        <authorList>
            <consortium name="DOE Joint Genome Institute"/>
            <person name="Kuo A."/>
            <person name="Martino E."/>
            <person name="Perotto S."/>
            <person name="Kohler A."/>
            <person name="Nagy L.G."/>
            <person name="Floudas D."/>
            <person name="Copeland A."/>
            <person name="Barry K.W."/>
            <person name="Cichocki N."/>
            <person name="Veneault-Fourrey C."/>
            <person name="LaButti K."/>
            <person name="Lindquist E.A."/>
            <person name="Lipzen A."/>
            <person name="Lundell T."/>
            <person name="Morin E."/>
            <person name="Murat C."/>
            <person name="Sun H."/>
            <person name="Tunlid A."/>
            <person name="Henrissat B."/>
            <person name="Grigoriev I.V."/>
            <person name="Hibbett D.S."/>
            <person name="Martin F."/>
            <person name="Nordberg H.P."/>
            <person name="Cantor M.N."/>
            <person name="Hua S.X."/>
        </authorList>
    </citation>
    <scope>NUCLEOTIDE SEQUENCE [LARGE SCALE GENOMIC DNA]</scope>
    <source>
        <strain evidence="6 7">Zn</strain>
    </source>
</reference>
<evidence type="ECO:0008006" key="8">
    <source>
        <dbReference type="Google" id="ProtNLM"/>
    </source>
</evidence>
<reference evidence="7" key="2">
    <citation type="submission" date="2015-01" db="EMBL/GenBank/DDBJ databases">
        <title>Evolutionary Origins and Diversification of the Mycorrhizal Mutualists.</title>
        <authorList>
            <consortium name="DOE Joint Genome Institute"/>
            <consortium name="Mycorrhizal Genomics Consortium"/>
            <person name="Kohler A."/>
            <person name="Kuo A."/>
            <person name="Nagy L.G."/>
            <person name="Floudas D."/>
            <person name="Copeland A."/>
            <person name="Barry K.W."/>
            <person name="Cichocki N."/>
            <person name="Veneault-Fourrey C."/>
            <person name="LaButti K."/>
            <person name="Lindquist E.A."/>
            <person name="Lipzen A."/>
            <person name="Lundell T."/>
            <person name="Morin E."/>
            <person name="Murat C."/>
            <person name="Riley R."/>
            <person name="Ohm R."/>
            <person name="Sun H."/>
            <person name="Tunlid A."/>
            <person name="Henrissat B."/>
            <person name="Grigoriev I.V."/>
            <person name="Hibbett D.S."/>
            <person name="Martin F."/>
        </authorList>
    </citation>
    <scope>NUCLEOTIDE SEQUENCE [LARGE SCALE GENOMIC DNA]</scope>
    <source>
        <strain evidence="7">Zn</strain>
    </source>
</reference>
<dbReference type="GO" id="GO:0000976">
    <property type="term" value="F:transcription cis-regulatory region binding"/>
    <property type="evidence" value="ECO:0007669"/>
    <property type="project" value="TreeGrafter"/>
</dbReference>
<keyword evidence="2" id="KW-0805">Transcription regulation</keyword>
<keyword evidence="3" id="KW-0238">DNA-binding</keyword>
<dbReference type="GO" id="GO:0000981">
    <property type="term" value="F:DNA-binding transcription factor activity, RNA polymerase II-specific"/>
    <property type="evidence" value="ECO:0007669"/>
    <property type="project" value="TreeGrafter"/>
</dbReference>
<dbReference type="HOGENOM" id="CLU_011455_4_2_1"/>
<evidence type="ECO:0000256" key="3">
    <source>
        <dbReference type="ARBA" id="ARBA00023125"/>
    </source>
</evidence>
<dbReference type="InParanoid" id="A0A0C3HEF1"/>
<organism evidence="6 7">
    <name type="scientific">Oidiodendron maius (strain Zn)</name>
    <dbReference type="NCBI Taxonomy" id="913774"/>
    <lineage>
        <taxon>Eukaryota</taxon>
        <taxon>Fungi</taxon>
        <taxon>Dikarya</taxon>
        <taxon>Ascomycota</taxon>
        <taxon>Pezizomycotina</taxon>
        <taxon>Leotiomycetes</taxon>
        <taxon>Leotiomycetes incertae sedis</taxon>
        <taxon>Myxotrichaceae</taxon>
        <taxon>Oidiodendron</taxon>
    </lineage>
</organism>
<evidence type="ECO:0000256" key="1">
    <source>
        <dbReference type="ARBA" id="ARBA00004123"/>
    </source>
</evidence>
<keyword evidence="7" id="KW-1185">Reference proteome</keyword>
<accession>A0A0C3HEF1</accession>
<dbReference type="GO" id="GO:0005634">
    <property type="term" value="C:nucleus"/>
    <property type="evidence" value="ECO:0007669"/>
    <property type="project" value="UniProtKB-SubCell"/>
</dbReference>
<dbReference type="CDD" id="cd12148">
    <property type="entry name" value="fungal_TF_MHR"/>
    <property type="match status" value="1"/>
</dbReference>
<keyword evidence="5" id="KW-0539">Nucleus</keyword>
<dbReference type="AlphaFoldDB" id="A0A0C3HEF1"/>
<name>A0A0C3HEF1_OIDMZ</name>
<evidence type="ECO:0000256" key="5">
    <source>
        <dbReference type="ARBA" id="ARBA00023242"/>
    </source>
</evidence>
<dbReference type="InterPro" id="IPR051089">
    <property type="entry name" value="prtT"/>
</dbReference>